<protein>
    <submittedName>
        <fullName evidence="1">Uncharacterized protein</fullName>
    </submittedName>
</protein>
<evidence type="ECO:0000313" key="1">
    <source>
        <dbReference type="EnsemblPlants" id="AVESA.00010b.r2.5DG0977470.1.CDS"/>
    </source>
</evidence>
<name>A0ACD5YIV1_AVESA</name>
<sequence>MFSLAVCDPLSRRYVLIPPMPEDLAVPEEKLLQIKSMLAPIGEDDDEMSFKVIYLAFHRSQLVAFVFSSMTGHWCISASLSWTSLGKVHPIYDMSDDCNHLHGYVYWTGLWSERDKLLVLDTRSMEFSTVNFRTGYHTQLLNRPHLPRCHCYVVAGRGEEALEVFSLVADQNTECSLAVHHSIQKNNDESSMEWQLEKIIPLPGKYFRITSSGVADGFLFLRARMYTEDALLSSWLRINISSEEHIFSLDVHTSETTEVCRKRPLCNLDSIYSYFGFPPSLSKPSM</sequence>
<reference evidence="1" key="1">
    <citation type="submission" date="2021-05" db="EMBL/GenBank/DDBJ databases">
        <authorList>
            <person name="Scholz U."/>
            <person name="Mascher M."/>
            <person name="Fiebig A."/>
        </authorList>
    </citation>
    <scope>NUCLEOTIDE SEQUENCE [LARGE SCALE GENOMIC DNA]</scope>
</reference>
<proteinExistence type="predicted"/>
<organism evidence="1 2">
    <name type="scientific">Avena sativa</name>
    <name type="common">Oat</name>
    <dbReference type="NCBI Taxonomy" id="4498"/>
    <lineage>
        <taxon>Eukaryota</taxon>
        <taxon>Viridiplantae</taxon>
        <taxon>Streptophyta</taxon>
        <taxon>Embryophyta</taxon>
        <taxon>Tracheophyta</taxon>
        <taxon>Spermatophyta</taxon>
        <taxon>Magnoliopsida</taxon>
        <taxon>Liliopsida</taxon>
        <taxon>Poales</taxon>
        <taxon>Poaceae</taxon>
        <taxon>BOP clade</taxon>
        <taxon>Pooideae</taxon>
        <taxon>Poodae</taxon>
        <taxon>Poeae</taxon>
        <taxon>Poeae Chloroplast Group 1 (Aveneae type)</taxon>
        <taxon>Aveninae</taxon>
        <taxon>Avena</taxon>
    </lineage>
</organism>
<reference evidence="1" key="2">
    <citation type="submission" date="2025-09" db="UniProtKB">
        <authorList>
            <consortium name="EnsemblPlants"/>
        </authorList>
    </citation>
    <scope>IDENTIFICATION</scope>
</reference>
<evidence type="ECO:0000313" key="2">
    <source>
        <dbReference type="Proteomes" id="UP001732700"/>
    </source>
</evidence>
<accession>A0ACD5YIV1</accession>
<keyword evidence="2" id="KW-1185">Reference proteome</keyword>
<dbReference type="Proteomes" id="UP001732700">
    <property type="component" value="Chromosome 5D"/>
</dbReference>
<dbReference type="EnsemblPlants" id="AVESA.00010b.r2.5DG0977470.1">
    <property type="protein sequence ID" value="AVESA.00010b.r2.5DG0977470.1.CDS"/>
    <property type="gene ID" value="AVESA.00010b.r2.5DG0977470"/>
</dbReference>